<gene>
    <name evidence="1" type="ordered locus">MEALZ_3174</name>
</gene>
<dbReference type="HOGENOM" id="CLU_069566_2_0_6"/>
<evidence type="ECO:0000313" key="1">
    <source>
        <dbReference type="EMBL" id="CCE24839.1"/>
    </source>
</evidence>
<sequence>MLPGERVRVGVLLSIVGAVMTGCGLLPPKDGIDRDRNDQAQVLARSCGDDPKPEQNVKLDLIRQLMDGGKLYAALAHLDETHSSSLQAAYLRAEILRRTDHADKAETFYRKLLKSCLAGRGYHGLGLIAGRKQRINEAIYYLQKAADELPVDLRVRNDLGYALLLGGRFDSAREEFLTVLELDGGDRLAASNMILLLSMMGKEQELRVFSEHLRMDAETVAQLQLQAEGIKASLDVEGEGE</sequence>
<proteinExistence type="predicted"/>
<dbReference type="InterPro" id="IPR019734">
    <property type="entry name" value="TPR_rpt"/>
</dbReference>
<dbReference type="PROSITE" id="PS51257">
    <property type="entry name" value="PROKAR_LIPOPROTEIN"/>
    <property type="match status" value="1"/>
</dbReference>
<dbReference type="Gene3D" id="1.25.40.10">
    <property type="entry name" value="Tetratricopeptide repeat domain"/>
    <property type="match status" value="1"/>
</dbReference>
<dbReference type="SUPFAM" id="SSF48452">
    <property type="entry name" value="TPR-like"/>
    <property type="match status" value="1"/>
</dbReference>
<dbReference type="KEGG" id="mah:MEALZ_3174"/>
<organism evidence="1 2">
    <name type="scientific">Methylotuvimicrobium alcaliphilum (strain DSM 19304 / NCIMB 14124 / VKM B-2133 / 20Z)</name>
    <name type="common">Methylomicrobium alcaliphilum</name>
    <dbReference type="NCBI Taxonomy" id="1091494"/>
    <lineage>
        <taxon>Bacteria</taxon>
        <taxon>Pseudomonadati</taxon>
        <taxon>Pseudomonadota</taxon>
        <taxon>Gammaproteobacteria</taxon>
        <taxon>Methylococcales</taxon>
        <taxon>Methylococcaceae</taxon>
        <taxon>Methylotuvimicrobium</taxon>
    </lineage>
</organism>
<dbReference type="Proteomes" id="UP000008315">
    <property type="component" value="Chromosome"/>
</dbReference>
<dbReference type="RefSeq" id="WP_014149599.1">
    <property type="nucleotide sequence ID" value="NC_016112.1"/>
</dbReference>
<protein>
    <submittedName>
        <fullName evidence="1">Uncharacterized protein</fullName>
    </submittedName>
</protein>
<reference evidence="2" key="1">
    <citation type="journal article" date="2012" name="J. Bacteriol.">
        <title>Genome sequence of the haloalkaliphilic methanotrophic bacterium Methylomicrobium alcaliphilum 20Z.</title>
        <authorList>
            <person name="Vuilleumier S."/>
            <person name="Khmelenina V.N."/>
            <person name="Bringel F."/>
            <person name="Reshetnikov A.S."/>
            <person name="Lajus A."/>
            <person name="Mangenot S."/>
            <person name="Rouy Z."/>
            <person name="Op den Camp H.J."/>
            <person name="Jetten M.S."/>
            <person name="Dispirito A.A."/>
            <person name="Dunfield P."/>
            <person name="Klotz M.G."/>
            <person name="Semrau J.D."/>
            <person name="Stein L.Y."/>
            <person name="Barbe V."/>
            <person name="Medigue C."/>
            <person name="Trotsenko Y.A."/>
            <person name="Kalyuzhnaya M.G."/>
        </authorList>
    </citation>
    <scope>NUCLEOTIDE SEQUENCE [LARGE SCALE GENOMIC DNA]</scope>
    <source>
        <strain evidence="2">DSM 19304 / NCIMB 14124 / VKM B-2133 / 20Z</strain>
    </source>
</reference>
<keyword evidence="2" id="KW-1185">Reference proteome</keyword>
<dbReference type="STRING" id="1091494.MEALZ_3174"/>
<dbReference type="EMBL" id="FO082060">
    <property type="protein sequence ID" value="CCE24839.1"/>
    <property type="molecule type" value="Genomic_DNA"/>
</dbReference>
<dbReference type="SMART" id="SM00028">
    <property type="entry name" value="TPR"/>
    <property type="match status" value="2"/>
</dbReference>
<evidence type="ECO:0000313" key="2">
    <source>
        <dbReference type="Proteomes" id="UP000008315"/>
    </source>
</evidence>
<dbReference type="PATRIC" id="fig|271065.3.peg.3269"/>
<name>G4T3N3_META2</name>
<dbReference type="Pfam" id="PF14559">
    <property type="entry name" value="TPR_19"/>
    <property type="match status" value="1"/>
</dbReference>
<accession>G4T3N3</accession>
<dbReference type="InterPro" id="IPR011990">
    <property type="entry name" value="TPR-like_helical_dom_sf"/>
</dbReference>
<dbReference type="AlphaFoldDB" id="G4T3N3"/>